<feature type="non-terminal residue" evidence="1">
    <location>
        <position position="58"/>
    </location>
</feature>
<sequence>MPNLGELYTALKKDGANLPEWNVFKAYLTAPGTKGVHHRQMFYDALKADGVNCLIRMM</sequence>
<comment type="caution">
    <text evidence="1">The sequence shown here is derived from an EMBL/GenBank/DDBJ whole genome shotgun (WGS) entry which is preliminary data.</text>
</comment>
<organism evidence="1">
    <name type="scientific">gut metagenome</name>
    <dbReference type="NCBI Taxonomy" id="749906"/>
    <lineage>
        <taxon>unclassified sequences</taxon>
        <taxon>metagenomes</taxon>
        <taxon>organismal metagenomes</taxon>
    </lineage>
</organism>
<gene>
    <name evidence="1" type="ORF">EVA_05920</name>
</gene>
<protein>
    <submittedName>
        <fullName evidence="1">Uncharacterized protein</fullName>
    </submittedName>
</protein>
<dbReference type="EMBL" id="AMCI01001309">
    <property type="protein sequence ID" value="EJX05973.1"/>
    <property type="molecule type" value="Genomic_DNA"/>
</dbReference>
<evidence type="ECO:0000313" key="1">
    <source>
        <dbReference type="EMBL" id="EJX05973.1"/>
    </source>
</evidence>
<proteinExistence type="predicted"/>
<accession>J9GTC7</accession>
<dbReference type="AlphaFoldDB" id="J9GTC7"/>
<reference evidence="1" key="1">
    <citation type="journal article" date="2012" name="PLoS ONE">
        <title>Gene sets for utilization of primary and secondary nutrition supplies in the distal gut of endangered iberian lynx.</title>
        <authorList>
            <person name="Alcaide M."/>
            <person name="Messina E."/>
            <person name="Richter M."/>
            <person name="Bargiela R."/>
            <person name="Peplies J."/>
            <person name="Huws S.A."/>
            <person name="Newbold C.J."/>
            <person name="Golyshin P.N."/>
            <person name="Simon M.A."/>
            <person name="Lopez G."/>
            <person name="Yakimov M.M."/>
            <person name="Ferrer M."/>
        </authorList>
    </citation>
    <scope>NUCLEOTIDE SEQUENCE</scope>
</reference>
<name>J9GTC7_9ZZZZ</name>